<feature type="domain" description="Cystatin" evidence="3">
    <location>
        <begin position="26"/>
        <end position="119"/>
    </location>
</feature>
<dbReference type="GO" id="GO:1903979">
    <property type="term" value="P:negative regulation of microglial cell activation"/>
    <property type="evidence" value="ECO:0007669"/>
    <property type="project" value="TreeGrafter"/>
</dbReference>
<proteinExistence type="predicted"/>
<feature type="region of interest" description="Disordered" evidence="1">
    <location>
        <begin position="94"/>
        <end position="128"/>
    </location>
</feature>
<protein>
    <recommendedName>
        <fullName evidence="3">Cystatin domain-containing protein</fullName>
    </recommendedName>
</protein>
<evidence type="ECO:0000259" key="3">
    <source>
        <dbReference type="SMART" id="SM00043"/>
    </source>
</evidence>
<evidence type="ECO:0000313" key="4">
    <source>
        <dbReference type="EMBL" id="KAF0027922.1"/>
    </source>
</evidence>
<dbReference type="Gene3D" id="3.10.450.10">
    <property type="match status" value="1"/>
</dbReference>
<feature type="signal peptide" evidence="2">
    <location>
        <begin position="1"/>
        <end position="20"/>
    </location>
</feature>
<dbReference type="GO" id="GO:0031643">
    <property type="term" value="P:positive regulation of myelination"/>
    <property type="evidence" value="ECO:0007669"/>
    <property type="project" value="TreeGrafter"/>
</dbReference>
<dbReference type="CDD" id="cd00042">
    <property type="entry name" value="CY"/>
    <property type="match status" value="1"/>
</dbReference>
<dbReference type="GO" id="GO:0005770">
    <property type="term" value="C:late endosome"/>
    <property type="evidence" value="ECO:0007669"/>
    <property type="project" value="TreeGrafter"/>
</dbReference>
<gene>
    <name evidence="4" type="ORF">F2P81_020663</name>
</gene>
<dbReference type="Pfam" id="PF00031">
    <property type="entry name" value="Cystatin"/>
    <property type="match status" value="1"/>
</dbReference>
<dbReference type="InterPro" id="IPR042886">
    <property type="entry name" value="Cystatin-F"/>
</dbReference>
<dbReference type="GO" id="GO:0006955">
    <property type="term" value="P:immune response"/>
    <property type="evidence" value="ECO:0007669"/>
    <property type="project" value="InterPro"/>
</dbReference>
<dbReference type="GO" id="GO:0005794">
    <property type="term" value="C:Golgi apparatus"/>
    <property type="evidence" value="ECO:0007669"/>
    <property type="project" value="TreeGrafter"/>
</dbReference>
<reference evidence="4 5" key="1">
    <citation type="submission" date="2019-06" db="EMBL/GenBank/DDBJ databases">
        <title>Draft genomes of female and male turbot (Scophthalmus maximus).</title>
        <authorList>
            <person name="Xu H."/>
            <person name="Xu X.-W."/>
            <person name="Shao C."/>
            <person name="Chen S."/>
        </authorList>
    </citation>
    <scope>NUCLEOTIDE SEQUENCE [LARGE SCALE GENOMIC DNA]</scope>
    <source>
        <strain evidence="4">Ysfricsl-2016a</strain>
        <tissue evidence="4">Blood</tissue>
    </source>
</reference>
<evidence type="ECO:0000256" key="2">
    <source>
        <dbReference type="SAM" id="SignalP"/>
    </source>
</evidence>
<dbReference type="PANTHER" id="PTHR47141">
    <property type="entry name" value="CYSTATIN-F"/>
    <property type="match status" value="1"/>
</dbReference>
<dbReference type="GO" id="GO:0005764">
    <property type="term" value="C:lysosome"/>
    <property type="evidence" value="ECO:0007669"/>
    <property type="project" value="TreeGrafter"/>
</dbReference>
<dbReference type="SUPFAM" id="SSF54403">
    <property type="entry name" value="Cystatin/monellin"/>
    <property type="match status" value="1"/>
</dbReference>
<dbReference type="GO" id="GO:0005783">
    <property type="term" value="C:endoplasmic reticulum"/>
    <property type="evidence" value="ECO:0007669"/>
    <property type="project" value="TreeGrafter"/>
</dbReference>
<organism evidence="4 5">
    <name type="scientific">Scophthalmus maximus</name>
    <name type="common">Turbot</name>
    <name type="synonym">Psetta maxima</name>
    <dbReference type="NCBI Taxonomy" id="52904"/>
    <lineage>
        <taxon>Eukaryota</taxon>
        <taxon>Metazoa</taxon>
        <taxon>Chordata</taxon>
        <taxon>Craniata</taxon>
        <taxon>Vertebrata</taxon>
        <taxon>Euteleostomi</taxon>
        <taxon>Actinopterygii</taxon>
        <taxon>Neopterygii</taxon>
        <taxon>Teleostei</taxon>
        <taxon>Neoteleostei</taxon>
        <taxon>Acanthomorphata</taxon>
        <taxon>Carangaria</taxon>
        <taxon>Pleuronectiformes</taxon>
        <taxon>Pleuronectoidei</taxon>
        <taxon>Scophthalmidae</taxon>
        <taxon>Scophthalmus</taxon>
    </lineage>
</organism>
<dbReference type="AlphaFoldDB" id="A0A6A4SB40"/>
<accession>A0A6A4SB40</accession>
<keyword evidence="2" id="KW-0732">Signal</keyword>
<dbReference type="GO" id="GO:0004869">
    <property type="term" value="F:cysteine-type endopeptidase inhibitor activity"/>
    <property type="evidence" value="ECO:0007669"/>
    <property type="project" value="InterPro"/>
</dbReference>
<dbReference type="PANTHER" id="PTHR47141:SF1">
    <property type="entry name" value="CYSTATIN-F"/>
    <property type="match status" value="1"/>
</dbReference>
<comment type="caution">
    <text evidence="4">The sequence shown here is derived from an EMBL/GenBank/DDBJ whole genome shotgun (WGS) entry which is preliminary data.</text>
</comment>
<dbReference type="InterPro" id="IPR046350">
    <property type="entry name" value="Cystatin_sf"/>
</dbReference>
<dbReference type="EMBL" id="VEVO01000018">
    <property type="protein sequence ID" value="KAF0027922.1"/>
    <property type="molecule type" value="Genomic_DNA"/>
</dbReference>
<feature type="chain" id="PRO_5025515885" description="Cystatin domain-containing protein" evidence="2">
    <location>
        <begin position="21"/>
        <end position="128"/>
    </location>
</feature>
<dbReference type="GO" id="GO:0005615">
    <property type="term" value="C:extracellular space"/>
    <property type="evidence" value="ECO:0007669"/>
    <property type="project" value="TreeGrafter"/>
</dbReference>
<evidence type="ECO:0000256" key="1">
    <source>
        <dbReference type="SAM" id="MobiDB-lite"/>
    </source>
</evidence>
<dbReference type="InterPro" id="IPR000010">
    <property type="entry name" value="Cystatin_dom"/>
</dbReference>
<sequence length="128" mass="14146">MGVKTLLLLLVALEVRLAAGGQNGRSMPGSPTNISRDDRGLQQVVLATAYSFNNQSNDAFLFKPSTVHRAQRQVVKGVRYIVDLDVSRTICRKRDHNDHDLSNRSIGSDRPSGQRLDDLRPCPSESCV</sequence>
<dbReference type="Proteomes" id="UP000438429">
    <property type="component" value="Unassembled WGS sequence"/>
</dbReference>
<dbReference type="SMART" id="SM00043">
    <property type="entry name" value="CY"/>
    <property type="match status" value="1"/>
</dbReference>
<name>A0A6A4SB40_SCOMX</name>
<evidence type="ECO:0000313" key="5">
    <source>
        <dbReference type="Proteomes" id="UP000438429"/>
    </source>
</evidence>